<dbReference type="AlphaFoldDB" id="A0A1C2FXL4"/>
<dbReference type="OrthoDB" id="8350575at2"/>
<accession>A0A1C2FXL4</accession>
<reference evidence="1 2" key="1">
    <citation type="submission" date="2018-02" db="EMBL/GenBank/DDBJ databases">
        <title>Insights into the biology of acidophilic members of the Acidiferrobacteraceae family derived from comparative genomic analyses.</title>
        <authorList>
            <person name="Issotta F."/>
            <person name="Thyssen C."/>
            <person name="Mena C."/>
            <person name="Moya A."/>
            <person name="Bellenberg S."/>
            <person name="Sproer C."/>
            <person name="Covarrubias P.C."/>
            <person name="Sand W."/>
            <person name="Quatrini R."/>
            <person name="Vera M."/>
        </authorList>
    </citation>
    <scope>NUCLEOTIDE SEQUENCE [LARGE SCALE GENOMIC DNA]</scope>
    <source>
        <strain evidence="2">m-1</strain>
    </source>
</reference>
<gene>
    <name evidence="1" type="ORF">C4900_10775</name>
</gene>
<organism evidence="1 2">
    <name type="scientific">Acidiferrobacter thiooxydans</name>
    <dbReference type="NCBI Taxonomy" id="163359"/>
    <lineage>
        <taxon>Bacteria</taxon>
        <taxon>Pseudomonadati</taxon>
        <taxon>Pseudomonadota</taxon>
        <taxon>Gammaproteobacteria</taxon>
        <taxon>Acidiferrobacterales</taxon>
        <taxon>Acidiferrobacteraceae</taxon>
        <taxon>Acidiferrobacter</taxon>
    </lineage>
</organism>
<dbReference type="RefSeq" id="WP_141689431.1">
    <property type="nucleotide sequence ID" value="NZ_CP080624.1"/>
</dbReference>
<sequence>MRYAAGNAAQRDLFEQAIRIFPDYYPVYQIRLAALQPKWFGILNAMYAFVHRYARRTPQSSPRRLLYLQMYAHVLSAVSDACSDNGRVPMNACVDILMGRVATHHLDAAAFGVFGFVRGTWRQPFATAVRPILSSMIMTTGGGRFSGCFLEGAAHALGSGTQLVASDTAGNNDVIDRLAALVWYEESQLANARTLYRRALADLVNTHFLGPDAEDAARAQIYTDLASTYNRLHAYRKVVIYEKAASVLYGGMGPTRV</sequence>
<name>A0A1C2FXL4_9GAMM</name>
<proteinExistence type="predicted"/>
<dbReference type="EMBL" id="PSYR01000002">
    <property type="protein sequence ID" value="RCN56315.1"/>
    <property type="molecule type" value="Genomic_DNA"/>
</dbReference>
<comment type="caution">
    <text evidence="1">The sequence shown here is derived from an EMBL/GenBank/DDBJ whole genome shotgun (WGS) entry which is preliminary data.</text>
</comment>
<keyword evidence="2" id="KW-1185">Reference proteome</keyword>
<dbReference type="STRING" id="163359.A9R16_05105"/>
<evidence type="ECO:0000313" key="2">
    <source>
        <dbReference type="Proteomes" id="UP000253250"/>
    </source>
</evidence>
<evidence type="ECO:0000313" key="1">
    <source>
        <dbReference type="EMBL" id="RCN56315.1"/>
    </source>
</evidence>
<dbReference type="Proteomes" id="UP000253250">
    <property type="component" value="Unassembled WGS sequence"/>
</dbReference>
<protein>
    <submittedName>
        <fullName evidence="1">Uncharacterized protein</fullName>
    </submittedName>
</protein>